<dbReference type="InterPro" id="IPR013483">
    <property type="entry name" value="MoaA"/>
</dbReference>
<evidence type="ECO:0000256" key="2">
    <source>
        <dbReference type="ARBA" id="ARBA00022485"/>
    </source>
</evidence>
<protein>
    <recommendedName>
        <fullName evidence="1 12">GTP 3',8-cyclase</fullName>
        <ecNumber evidence="1 12">4.1.99.22</ecNumber>
    </recommendedName>
    <alternativeName>
        <fullName evidence="12">Molybdenum cofactor biosynthesis protein A</fullName>
    </alternativeName>
</protein>
<feature type="binding site" evidence="12">
    <location>
        <position position="203"/>
    </location>
    <ligand>
        <name>S-adenosyl-L-methionine</name>
        <dbReference type="ChEBI" id="CHEBI:59789"/>
    </ligand>
</feature>
<feature type="domain" description="Radical SAM core" evidence="14">
    <location>
        <begin position="13"/>
        <end position="239"/>
    </location>
</feature>
<dbReference type="CDD" id="cd01335">
    <property type="entry name" value="Radical_SAM"/>
    <property type="match status" value="1"/>
</dbReference>
<keyword evidence="7 12" id="KW-0411">Iron-sulfur</keyword>
<dbReference type="Pfam" id="PF06463">
    <property type="entry name" value="Mob_synth_C"/>
    <property type="match status" value="1"/>
</dbReference>
<dbReference type="InterPro" id="IPR010505">
    <property type="entry name" value="MoaA_twitch"/>
</dbReference>
<evidence type="ECO:0000256" key="5">
    <source>
        <dbReference type="ARBA" id="ARBA00022741"/>
    </source>
</evidence>
<dbReference type="PANTHER" id="PTHR22960:SF0">
    <property type="entry name" value="MOLYBDENUM COFACTOR BIOSYNTHESIS PROTEIN 1"/>
    <property type="match status" value="1"/>
</dbReference>
<comment type="cofactor">
    <cofactor evidence="12">
        <name>[4Fe-4S] cluster</name>
        <dbReference type="ChEBI" id="CHEBI:49883"/>
    </cofactor>
    <text evidence="12">Binds 2 [4Fe-4S] clusters. Binds 1 [4Fe-4S] cluster coordinated with 3 cysteines and an exchangeable S-adenosyl-L-methionine and 1 [4Fe-4S] cluster coordinated with 3 cysteines and the GTP-derived substrate.</text>
</comment>
<dbReference type="GO" id="GO:0061799">
    <property type="term" value="F:cyclic pyranopterin monophosphate synthase activity"/>
    <property type="evidence" value="ECO:0007669"/>
    <property type="project" value="TreeGrafter"/>
</dbReference>
<evidence type="ECO:0000256" key="6">
    <source>
        <dbReference type="ARBA" id="ARBA00023004"/>
    </source>
</evidence>
<keyword evidence="3 12" id="KW-0949">S-adenosyl-L-methionine</keyword>
<reference evidence="15 16" key="1">
    <citation type="submission" date="2013-05" db="EMBL/GenBank/DDBJ databases">
        <title>The Genome Sequence of Actinomyces europaeus ACS-120-V-COL10B.</title>
        <authorList>
            <consortium name="The Broad Institute Genomics Platform"/>
            <person name="Earl A."/>
            <person name="Ward D."/>
            <person name="Feldgarden M."/>
            <person name="Gevers D."/>
            <person name="Saerens B."/>
            <person name="Vaneechoutte M."/>
            <person name="Walker B."/>
            <person name="Young S."/>
            <person name="Zeng Q."/>
            <person name="Gargeya S."/>
            <person name="Fitzgerald M."/>
            <person name="Haas B."/>
            <person name="Abouelleil A."/>
            <person name="Allen A.W."/>
            <person name="Alvarado L."/>
            <person name="Arachchi H.M."/>
            <person name="Berlin A.M."/>
            <person name="Chapman S.B."/>
            <person name="Gainer-Dewar J."/>
            <person name="Goldberg J."/>
            <person name="Griggs A."/>
            <person name="Gujja S."/>
            <person name="Hansen M."/>
            <person name="Howarth C."/>
            <person name="Imamovic A."/>
            <person name="Ireland A."/>
            <person name="Larimer J."/>
            <person name="McCowan C."/>
            <person name="Murphy C."/>
            <person name="Pearson M."/>
            <person name="Poon T.W."/>
            <person name="Priest M."/>
            <person name="Roberts A."/>
            <person name="Saif S."/>
            <person name="Shea T."/>
            <person name="Sisk P."/>
            <person name="Sykes S."/>
            <person name="Wortman J."/>
            <person name="Nusbaum C."/>
            <person name="Birren B."/>
        </authorList>
    </citation>
    <scope>NUCLEOTIDE SEQUENCE [LARGE SCALE GENOMIC DNA]</scope>
    <source>
        <strain evidence="15 16">ACS-120-V-Col10b</strain>
    </source>
</reference>
<dbReference type="SFLD" id="SFLDS00029">
    <property type="entry name" value="Radical_SAM"/>
    <property type="match status" value="1"/>
</dbReference>
<dbReference type="SFLD" id="SFLDG01386">
    <property type="entry name" value="main_SPASM_domain-containing"/>
    <property type="match status" value="1"/>
</dbReference>
<dbReference type="InterPro" id="IPR058240">
    <property type="entry name" value="rSAM_sf"/>
</dbReference>
<feature type="binding site" evidence="12">
    <location>
        <position position="36"/>
    </location>
    <ligand>
        <name>[4Fe-4S] cluster</name>
        <dbReference type="ChEBI" id="CHEBI:49883"/>
        <label>1</label>
        <note>4Fe-4S-S-AdoMet</note>
    </ligand>
</feature>
<dbReference type="Gene3D" id="3.20.20.70">
    <property type="entry name" value="Aldolase class I"/>
    <property type="match status" value="1"/>
</dbReference>
<keyword evidence="8 12" id="KW-0342">GTP-binding</keyword>
<comment type="similarity">
    <text evidence="12">Belongs to the radical SAM superfamily. MoaA family.</text>
</comment>
<evidence type="ECO:0000259" key="14">
    <source>
        <dbReference type="PROSITE" id="PS51918"/>
    </source>
</evidence>
<keyword evidence="16" id="KW-1185">Reference proteome</keyword>
<dbReference type="OrthoDB" id="9763993at2"/>
<evidence type="ECO:0000256" key="9">
    <source>
        <dbReference type="ARBA" id="ARBA00023150"/>
    </source>
</evidence>
<evidence type="ECO:0000256" key="11">
    <source>
        <dbReference type="ARBA" id="ARBA00048697"/>
    </source>
</evidence>
<feature type="region of interest" description="Disordered" evidence="13">
    <location>
        <begin position="325"/>
        <end position="344"/>
    </location>
</feature>
<keyword evidence="2 12" id="KW-0004">4Fe-4S</keyword>
<feature type="binding site" evidence="12">
    <location>
        <position position="73"/>
    </location>
    <ligand>
        <name>GTP</name>
        <dbReference type="ChEBI" id="CHEBI:37565"/>
    </ligand>
</feature>
<comment type="subunit">
    <text evidence="12">Monomer and homodimer.</text>
</comment>
<feature type="binding site" evidence="12">
    <location>
        <position position="169"/>
    </location>
    <ligand>
        <name>GTP</name>
        <dbReference type="ChEBI" id="CHEBI:37565"/>
    </ligand>
</feature>
<comment type="caution">
    <text evidence="15">The sequence shown here is derived from an EMBL/GenBank/DDBJ whole genome shotgun (WGS) entry which is preliminary data.</text>
</comment>
<dbReference type="InterPro" id="IPR000385">
    <property type="entry name" value="MoaA_NifB_PqqE_Fe-S-bd_CS"/>
</dbReference>
<feature type="binding site" evidence="12">
    <location>
        <position position="22"/>
    </location>
    <ligand>
        <name>GTP</name>
        <dbReference type="ChEBI" id="CHEBI:37565"/>
    </ligand>
</feature>
<dbReference type="GO" id="GO:0061798">
    <property type="term" value="F:GTP 3',8'-cyclase activity"/>
    <property type="evidence" value="ECO:0007669"/>
    <property type="project" value="UniProtKB-UniRule"/>
</dbReference>
<feature type="binding site" evidence="12">
    <location>
        <position position="29"/>
    </location>
    <ligand>
        <name>[4Fe-4S] cluster</name>
        <dbReference type="ChEBI" id="CHEBI:49883"/>
        <label>1</label>
        <note>4Fe-4S-S-AdoMet</note>
    </ligand>
</feature>
<feature type="binding site" evidence="12">
    <location>
        <position position="33"/>
    </location>
    <ligand>
        <name>[4Fe-4S] cluster</name>
        <dbReference type="ChEBI" id="CHEBI:49883"/>
        <label>1</label>
        <note>4Fe-4S-S-AdoMet</note>
    </ligand>
</feature>
<dbReference type="HAMAP" id="MF_01225_B">
    <property type="entry name" value="MoaA_B"/>
    <property type="match status" value="1"/>
</dbReference>
<dbReference type="InterPro" id="IPR013785">
    <property type="entry name" value="Aldolase_TIM"/>
</dbReference>
<proteinExistence type="inferred from homology"/>
<comment type="pathway">
    <text evidence="12">Cofactor biosynthesis; molybdopterin biosynthesis.</text>
</comment>
<organism evidence="15 16">
    <name type="scientific">Gleimia europaea ACS-120-V-Col10b</name>
    <dbReference type="NCBI Taxonomy" id="883069"/>
    <lineage>
        <taxon>Bacteria</taxon>
        <taxon>Bacillati</taxon>
        <taxon>Actinomycetota</taxon>
        <taxon>Actinomycetes</taxon>
        <taxon>Actinomycetales</taxon>
        <taxon>Actinomycetaceae</taxon>
        <taxon>Gleimia</taxon>
    </lineage>
</organism>
<feature type="binding site" evidence="12">
    <location>
        <position position="288"/>
    </location>
    <ligand>
        <name>[4Fe-4S] cluster</name>
        <dbReference type="ChEBI" id="CHEBI:49883"/>
        <label>2</label>
        <note>4Fe-4S-substrate</note>
    </ligand>
</feature>
<keyword evidence="4 12" id="KW-0479">Metal-binding</keyword>
<keyword evidence="6 12" id="KW-0408">Iron</keyword>
<dbReference type="PROSITE" id="PS51918">
    <property type="entry name" value="RADICAL_SAM"/>
    <property type="match status" value="1"/>
</dbReference>
<dbReference type="Pfam" id="PF04055">
    <property type="entry name" value="Radical_SAM"/>
    <property type="match status" value="1"/>
</dbReference>
<evidence type="ECO:0000256" key="4">
    <source>
        <dbReference type="ARBA" id="ARBA00022723"/>
    </source>
</evidence>
<dbReference type="EMBL" id="AGWN01000001">
    <property type="protein sequence ID" value="EPD30772.1"/>
    <property type="molecule type" value="Genomic_DNA"/>
</dbReference>
<dbReference type="Proteomes" id="UP000014387">
    <property type="component" value="Unassembled WGS sequence"/>
</dbReference>
<dbReference type="PANTHER" id="PTHR22960">
    <property type="entry name" value="MOLYBDOPTERIN COFACTOR SYNTHESIS PROTEIN A"/>
    <property type="match status" value="1"/>
</dbReference>
<dbReference type="SFLD" id="SFLDG01383">
    <property type="entry name" value="cyclic_pyranopterin_phosphate"/>
    <property type="match status" value="1"/>
</dbReference>
<keyword evidence="9 12" id="KW-0501">Molybdenum cofactor biosynthesis</keyword>
<dbReference type="SFLD" id="SFLDG01067">
    <property type="entry name" value="SPASM/twitch_domain_containing"/>
    <property type="match status" value="1"/>
</dbReference>
<dbReference type="InterPro" id="IPR050105">
    <property type="entry name" value="MoCo_biosynth_MoaA/MoaC"/>
</dbReference>
<dbReference type="GO" id="GO:0006777">
    <property type="term" value="P:Mo-molybdopterin cofactor biosynthetic process"/>
    <property type="evidence" value="ECO:0007669"/>
    <property type="project" value="UniProtKB-UniRule"/>
</dbReference>
<dbReference type="NCBIfam" id="TIGR02666">
    <property type="entry name" value="moaA"/>
    <property type="match status" value="1"/>
</dbReference>
<accession>A0A9W5VW98</accession>
<evidence type="ECO:0000313" key="16">
    <source>
        <dbReference type="Proteomes" id="UP000014387"/>
    </source>
</evidence>
<dbReference type="CDD" id="cd21117">
    <property type="entry name" value="Twitch_MoaA"/>
    <property type="match status" value="1"/>
</dbReference>
<keyword evidence="10 12" id="KW-0456">Lyase</keyword>
<comment type="function">
    <text evidence="12">Catalyzes the cyclization of GTP to (8S)-3',8-cyclo-7,8-dihydroguanosine 5'-triphosphate.</text>
</comment>
<dbReference type="SMART" id="SM00729">
    <property type="entry name" value="Elp3"/>
    <property type="match status" value="1"/>
</dbReference>
<dbReference type="GO" id="GO:0051539">
    <property type="term" value="F:4 iron, 4 sulfur cluster binding"/>
    <property type="evidence" value="ECO:0007669"/>
    <property type="project" value="UniProtKB-UniRule"/>
</dbReference>
<dbReference type="SUPFAM" id="SSF102114">
    <property type="entry name" value="Radical SAM enzymes"/>
    <property type="match status" value="1"/>
</dbReference>
<feature type="binding site" evidence="12">
    <location>
        <position position="132"/>
    </location>
    <ligand>
        <name>S-adenosyl-L-methionine</name>
        <dbReference type="ChEBI" id="CHEBI:59789"/>
    </ligand>
</feature>
<dbReference type="InterPro" id="IPR007197">
    <property type="entry name" value="rSAM"/>
</dbReference>
<evidence type="ECO:0000256" key="13">
    <source>
        <dbReference type="SAM" id="MobiDB-lite"/>
    </source>
</evidence>
<dbReference type="InterPro" id="IPR006638">
    <property type="entry name" value="Elp3/MiaA/NifB-like_rSAM"/>
</dbReference>
<dbReference type="EC" id="4.1.99.22" evidence="1 12"/>
<dbReference type="GO" id="GO:0005525">
    <property type="term" value="F:GTP binding"/>
    <property type="evidence" value="ECO:0007669"/>
    <property type="project" value="UniProtKB-UniRule"/>
</dbReference>
<evidence type="ECO:0000256" key="7">
    <source>
        <dbReference type="ARBA" id="ARBA00023014"/>
    </source>
</evidence>
<feature type="binding site" evidence="12">
    <location>
        <begin position="276"/>
        <end position="278"/>
    </location>
    <ligand>
        <name>GTP</name>
        <dbReference type="ChEBI" id="CHEBI:37565"/>
    </ligand>
</feature>
<gene>
    <name evidence="12" type="primary">moaA</name>
    <name evidence="15" type="ORF">HMPREF9238_00527</name>
</gene>
<evidence type="ECO:0000256" key="8">
    <source>
        <dbReference type="ARBA" id="ARBA00023134"/>
    </source>
</evidence>
<sequence>MQANKQFGVLSDRFGRVARDLRVSLTDRCNLRCEYCMPAEGLEWLPTEHTLSDEEILRLIRIGIEMLGIEQVRFTGGEPLLRRSLEQIVSQTKAMTTHLGKSPQISITSNGLGLDKRAEALAEAGVSRANISLDSLNRQRYATIARRDRLADALRGIEAADAAGMSPIKINAVAMKGINEEDIVDLLAYCLGHGYHLRFIEHMPLGPAHSWKRDQLLTQADILERLATKFELSPSAKPRGSAPAELWNVAASSNHPAGDVGVIASVTNPFCDDCDRTRLTSDGQIRTCLFATEEADLRTPLRSGASDEELATIWMGATAEKLAGHGMGRPDFQPPERTMSRIGG</sequence>
<dbReference type="GO" id="GO:0046872">
    <property type="term" value="F:metal ion binding"/>
    <property type="evidence" value="ECO:0007669"/>
    <property type="project" value="UniProtKB-KW"/>
</dbReference>
<feature type="binding site" evidence="12">
    <location>
        <position position="77"/>
    </location>
    <ligand>
        <name>S-adenosyl-L-methionine</name>
        <dbReference type="ChEBI" id="CHEBI:59789"/>
    </ligand>
</feature>
<evidence type="ECO:0000256" key="12">
    <source>
        <dbReference type="HAMAP-Rule" id="MF_01225"/>
    </source>
</evidence>
<dbReference type="InterPro" id="IPR040064">
    <property type="entry name" value="MoaA-like"/>
</dbReference>
<evidence type="ECO:0000313" key="15">
    <source>
        <dbReference type="EMBL" id="EPD30772.1"/>
    </source>
</evidence>
<feature type="binding site" evidence="12">
    <location>
        <position position="274"/>
    </location>
    <ligand>
        <name>[4Fe-4S] cluster</name>
        <dbReference type="ChEBI" id="CHEBI:49883"/>
        <label>2</label>
        <note>4Fe-4S-substrate</note>
    </ligand>
</feature>
<name>A0A9W5VW98_9ACTO</name>
<keyword evidence="5 12" id="KW-0547">Nucleotide-binding</keyword>
<dbReference type="RefSeq" id="WP_016443884.1">
    <property type="nucleotide sequence ID" value="NZ_KE150266.1"/>
</dbReference>
<feature type="binding site" evidence="12">
    <location>
        <position position="271"/>
    </location>
    <ligand>
        <name>[4Fe-4S] cluster</name>
        <dbReference type="ChEBI" id="CHEBI:49883"/>
        <label>2</label>
        <note>4Fe-4S-substrate</note>
    </ligand>
</feature>
<feature type="binding site" evidence="12">
    <location>
        <position position="35"/>
    </location>
    <ligand>
        <name>S-adenosyl-L-methionine</name>
        <dbReference type="ChEBI" id="CHEBI:59789"/>
    </ligand>
</feature>
<dbReference type="PROSITE" id="PS01305">
    <property type="entry name" value="MOAA_NIFB_PQQE"/>
    <property type="match status" value="1"/>
</dbReference>
<comment type="catalytic activity">
    <reaction evidence="11 12">
        <text>GTP + AH2 + S-adenosyl-L-methionine = (8S)-3',8-cyclo-7,8-dihydroguanosine 5'-triphosphate + 5'-deoxyadenosine + L-methionine + A + H(+)</text>
        <dbReference type="Rhea" id="RHEA:49576"/>
        <dbReference type="ChEBI" id="CHEBI:13193"/>
        <dbReference type="ChEBI" id="CHEBI:15378"/>
        <dbReference type="ChEBI" id="CHEBI:17319"/>
        <dbReference type="ChEBI" id="CHEBI:17499"/>
        <dbReference type="ChEBI" id="CHEBI:37565"/>
        <dbReference type="ChEBI" id="CHEBI:57844"/>
        <dbReference type="ChEBI" id="CHEBI:59789"/>
        <dbReference type="ChEBI" id="CHEBI:131766"/>
        <dbReference type="EC" id="4.1.99.22"/>
    </reaction>
</comment>
<evidence type="ECO:0000256" key="1">
    <source>
        <dbReference type="ARBA" id="ARBA00012167"/>
    </source>
</evidence>
<evidence type="ECO:0000256" key="10">
    <source>
        <dbReference type="ARBA" id="ARBA00023239"/>
    </source>
</evidence>
<feature type="binding site" evidence="12">
    <location>
        <position position="108"/>
    </location>
    <ligand>
        <name>GTP</name>
        <dbReference type="ChEBI" id="CHEBI:37565"/>
    </ligand>
</feature>
<dbReference type="AlphaFoldDB" id="A0A9W5VW98"/>
<evidence type="ECO:0000256" key="3">
    <source>
        <dbReference type="ARBA" id="ARBA00022691"/>
    </source>
</evidence>
<dbReference type="GO" id="GO:1904047">
    <property type="term" value="F:S-adenosyl-L-methionine binding"/>
    <property type="evidence" value="ECO:0007669"/>
    <property type="project" value="UniProtKB-UniRule"/>
</dbReference>